<dbReference type="PANTHER" id="PTHR46797">
    <property type="entry name" value="HTH-TYPE TRANSCRIPTIONAL REGULATOR"/>
    <property type="match status" value="1"/>
</dbReference>
<keyword evidence="5" id="KW-1185">Reference proteome</keyword>
<sequence>MTPKKNGVLTTFAKRIGELRKSHGWSQSELAKQFGTSAAIAGRYERGDVAPSIEVARKIADALGVTLDYMTDPDAPEDSIQDQETLDRLHGIQRLPTDERSRVIEVIDALVRDANARATYNGKKSKKSA</sequence>
<dbReference type="InterPro" id="IPR050807">
    <property type="entry name" value="TransReg_Diox_bact_type"/>
</dbReference>
<dbReference type="GO" id="GO:0005829">
    <property type="term" value="C:cytosol"/>
    <property type="evidence" value="ECO:0007669"/>
    <property type="project" value="TreeGrafter"/>
</dbReference>
<dbReference type="GO" id="GO:0003700">
    <property type="term" value="F:DNA-binding transcription factor activity"/>
    <property type="evidence" value="ECO:0007669"/>
    <property type="project" value="TreeGrafter"/>
</dbReference>
<dbReference type="EMBL" id="SJPK01000024">
    <property type="protein sequence ID" value="TWT55519.1"/>
    <property type="molecule type" value="Genomic_DNA"/>
</dbReference>
<dbReference type="AlphaFoldDB" id="A0A5C5WZ10"/>
<proteinExistence type="predicted"/>
<dbReference type="InterPro" id="IPR001387">
    <property type="entry name" value="Cro/C1-type_HTH"/>
</dbReference>
<dbReference type="PROSITE" id="PS50943">
    <property type="entry name" value="HTH_CROC1"/>
    <property type="match status" value="1"/>
</dbReference>
<name>A0A5C5WZ10_9BACT</name>
<evidence type="ECO:0000256" key="1">
    <source>
        <dbReference type="ARBA" id="ARBA00023125"/>
    </source>
</evidence>
<dbReference type="Gene3D" id="1.10.260.40">
    <property type="entry name" value="lambda repressor-like DNA-binding domains"/>
    <property type="match status" value="1"/>
</dbReference>
<dbReference type="InterPro" id="IPR049639">
    <property type="entry name" value="RstR"/>
</dbReference>
<dbReference type="Pfam" id="PF01381">
    <property type="entry name" value="HTH_3"/>
    <property type="match status" value="1"/>
</dbReference>
<protein>
    <submittedName>
        <fullName evidence="3">Anaerobic benzoate catabolism transcriptional regulator</fullName>
    </submittedName>
</protein>
<gene>
    <name evidence="3" type="ORF">CA85_48720</name>
    <name evidence="4" type="ORF">CA85_48770</name>
</gene>
<dbReference type="EMBL" id="SJPK01000024">
    <property type="protein sequence ID" value="TWT55524.1"/>
    <property type="molecule type" value="Genomic_DNA"/>
</dbReference>
<dbReference type="NCBIfam" id="NF041951">
    <property type="entry name" value="phage_RstR"/>
    <property type="match status" value="1"/>
</dbReference>
<evidence type="ECO:0000313" key="4">
    <source>
        <dbReference type="EMBL" id="TWT55524.1"/>
    </source>
</evidence>
<feature type="domain" description="HTH cro/C1-type" evidence="2">
    <location>
        <begin position="16"/>
        <end position="70"/>
    </location>
</feature>
<dbReference type="CDD" id="cd00093">
    <property type="entry name" value="HTH_XRE"/>
    <property type="match status" value="1"/>
</dbReference>
<dbReference type="PANTHER" id="PTHR46797:SF1">
    <property type="entry name" value="METHYLPHOSPHONATE SYNTHASE"/>
    <property type="match status" value="1"/>
</dbReference>
<dbReference type="OrthoDB" id="287543at2"/>
<dbReference type="RefSeq" id="WP_146393700.1">
    <property type="nucleotide sequence ID" value="NZ_SJPK01000024.1"/>
</dbReference>
<keyword evidence="1" id="KW-0238">DNA-binding</keyword>
<dbReference type="SMART" id="SM00530">
    <property type="entry name" value="HTH_XRE"/>
    <property type="match status" value="1"/>
</dbReference>
<evidence type="ECO:0000313" key="3">
    <source>
        <dbReference type="EMBL" id="TWT55519.1"/>
    </source>
</evidence>
<reference evidence="3 5" key="1">
    <citation type="submission" date="2019-02" db="EMBL/GenBank/DDBJ databases">
        <title>Deep-cultivation of Planctomycetes and their phenomic and genomic characterization uncovers novel biology.</title>
        <authorList>
            <person name="Wiegand S."/>
            <person name="Jogler M."/>
            <person name="Boedeker C."/>
            <person name="Pinto D."/>
            <person name="Vollmers J."/>
            <person name="Rivas-Marin E."/>
            <person name="Kohn T."/>
            <person name="Peeters S.H."/>
            <person name="Heuer A."/>
            <person name="Rast P."/>
            <person name="Oberbeckmann S."/>
            <person name="Bunk B."/>
            <person name="Jeske O."/>
            <person name="Meyerdierks A."/>
            <person name="Storesund J.E."/>
            <person name="Kallscheuer N."/>
            <person name="Luecker S."/>
            <person name="Lage O.M."/>
            <person name="Pohl T."/>
            <person name="Merkel B.J."/>
            <person name="Hornburger P."/>
            <person name="Mueller R.-W."/>
            <person name="Bruemmer F."/>
            <person name="Labrenz M."/>
            <person name="Spormann A.M."/>
            <person name="Op Den Camp H."/>
            <person name="Overmann J."/>
            <person name="Amann R."/>
            <person name="Jetten M.S.M."/>
            <person name="Mascher T."/>
            <person name="Medema M.H."/>
            <person name="Devos D.P."/>
            <person name="Kaster A.-K."/>
            <person name="Ovreas L."/>
            <person name="Rohde M."/>
            <person name="Galperin M.Y."/>
            <person name="Jogler C."/>
        </authorList>
    </citation>
    <scope>NUCLEOTIDE SEQUENCE [LARGE SCALE GENOMIC DNA]</scope>
    <source>
        <strain evidence="3 5">CA85</strain>
    </source>
</reference>
<dbReference type="SUPFAM" id="SSF47413">
    <property type="entry name" value="lambda repressor-like DNA-binding domains"/>
    <property type="match status" value="1"/>
</dbReference>
<organism evidence="3 5">
    <name type="scientific">Allorhodopirellula solitaria</name>
    <dbReference type="NCBI Taxonomy" id="2527987"/>
    <lineage>
        <taxon>Bacteria</taxon>
        <taxon>Pseudomonadati</taxon>
        <taxon>Planctomycetota</taxon>
        <taxon>Planctomycetia</taxon>
        <taxon>Pirellulales</taxon>
        <taxon>Pirellulaceae</taxon>
        <taxon>Allorhodopirellula</taxon>
    </lineage>
</organism>
<dbReference type="GO" id="GO:0003677">
    <property type="term" value="F:DNA binding"/>
    <property type="evidence" value="ECO:0007669"/>
    <property type="project" value="UniProtKB-KW"/>
</dbReference>
<accession>A0A5C5WZ10</accession>
<evidence type="ECO:0000259" key="2">
    <source>
        <dbReference type="PROSITE" id="PS50943"/>
    </source>
</evidence>
<dbReference type="Proteomes" id="UP000318053">
    <property type="component" value="Unassembled WGS sequence"/>
</dbReference>
<comment type="caution">
    <text evidence="3">The sequence shown here is derived from an EMBL/GenBank/DDBJ whole genome shotgun (WGS) entry which is preliminary data.</text>
</comment>
<dbReference type="InterPro" id="IPR010982">
    <property type="entry name" value="Lambda_DNA-bd_dom_sf"/>
</dbReference>
<evidence type="ECO:0000313" key="5">
    <source>
        <dbReference type="Proteomes" id="UP000318053"/>
    </source>
</evidence>